<keyword evidence="2" id="KW-1185">Reference proteome</keyword>
<gene>
    <name evidence="1" type="ORF">HPB47_015314</name>
</gene>
<dbReference type="Proteomes" id="UP000805193">
    <property type="component" value="Unassembled WGS sequence"/>
</dbReference>
<dbReference type="EMBL" id="JABSTQ010003871">
    <property type="protein sequence ID" value="KAG0443075.1"/>
    <property type="molecule type" value="Genomic_DNA"/>
</dbReference>
<comment type="caution">
    <text evidence="1">The sequence shown here is derived from an EMBL/GenBank/DDBJ whole genome shotgun (WGS) entry which is preliminary data.</text>
</comment>
<evidence type="ECO:0000313" key="1">
    <source>
        <dbReference type="EMBL" id="KAG0443075.1"/>
    </source>
</evidence>
<protein>
    <submittedName>
        <fullName evidence="1">Uncharacterized protein</fullName>
    </submittedName>
</protein>
<accession>A0AC60QV24</accession>
<name>A0AC60QV24_IXOPE</name>
<organism evidence="1 2">
    <name type="scientific">Ixodes persulcatus</name>
    <name type="common">Taiga tick</name>
    <dbReference type="NCBI Taxonomy" id="34615"/>
    <lineage>
        <taxon>Eukaryota</taxon>
        <taxon>Metazoa</taxon>
        <taxon>Ecdysozoa</taxon>
        <taxon>Arthropoda</taxon>
        <taxon>Chelicerata</taxon>
        <taxon>Arachnida</taxon>
        <taxon>Acari</taxon>
        <taxon>Parasitiformes</taxon>
        <taxon>Ixodida</taxon>
        <taxon>Ixodoidea</taxon>
        <taxon>Ixodidae</taxon>
        <taxon>Ixodinae</taxon>
        <taxon>Ixodes</taxon>
    </lineage>
</organism>
<sequence length="293" mass="33193">MIKELWKAVHVPGLTFANEIVCASADTRAWVERRQRDVGRQALNCHGNVAIEVIQGDIGGIKQANLPGATPTMDRHRWVRRVFDYISVNCVQTQWTKRVNQLRKKYGFFTQPIMEATAKTETTHWAKEVNKKSSLKIYSAHKDTIGPEAYYDNSLGSRPLFEARAGALRARLYRQRFDPAIESVQCGACGREAETITHLVLHCTGLTSEWDEARRVHNQGHSQNNTSWARQTAAVAQAAIGSPAAAAPVLPLLSQALGFHPWTDHGNTTDRWTVDVTKRRLENWWKSREKRRK</sequence>
<reference evidence="1 2" key="1">
    <citation type="journal article" date="2020" name="Cell">
        <title>Large-Scale Comparative Analyses of Tick Genomes Elucidate Their Genetic Diversity and Vector Capacities.</title>
        <authorList>
            <consortium name="Tick Genome and Microbiome Consortium (TIGMIC)"/>
            <person name="Jia N."/>
            <person name="Wang J."/>
            <person name="Shi W."/>
            <person name="Du L."/>
            <person name="Sun Y."/>
            <person name="Zhan W."/>
            <person name="Jiang J.F."/>
            <person name="Wang Q."/>
            <person name="Zhang B."/>
            <person name="Ji P."/>
            <person name="Bell-Sakyi L."/>
            <person name="Cui X.M."/>
            <person name="Yuan T.T."/>
            <person name="Jiang B.G."/>
            <person name="Yang W.F."/>
            <person name="Lam T.T."/>
            <person name="Chang Q.C."/>
            <person name="Ding S.J."/>
            <person name="Wang X.J."/>
            <person name="Zhu J.G."/>
            <person name="Ruan X.D."/>
            <person name="Zhao L."/>
            <person name="Wei J.T."/>
            <person name="Ye R.Z."/>
            <person name="Que T.C."/>
            <person name="Du C.H."/>
            <person name="Zhou Y.H."/>
            <person name="Cheng J.X."/>
            <person name="Dai P.F."/>
            <person name="Guo W.B."/>
            <person name="Han X.H."/>
            <person name="Huang E.J."/>
            <person name="Li L.F."/>
            <person name="Wei W."/>
            <person name="Gao Y.C."/>
            <person name="Liu J.Z."/>
            <person name="Shao H.Z."/>
            <person name="Wang X."/>
            <person name="Wang C.C."/>
            <person name="Yang T.C."/>
            <person name="Huo Q.B."/>
            <person name="Li W."/>
            <person name="Chen H.Y."/>
            <person name="Chen S.E."/>
            <person name="Zhou L.G."/>
            <person name="Ni X.B."/>
            <person name="Tian J.H."/>
            <person name="Sheng Y."/>
            <person name="Liu T."/>
            <person name="Pan Y.S."/>
            <person name="Xia L.Y."/>
            <person name="Li J."/>
            <person name="Zhao F."/>
            <person name="Cao W.C."/>
        </authorList>
    </citation>
    <scope>NUCLEOTIDE SEQUENCE [LARGE SCALE GENOMIC DNA]</scope>
    <source>
        <strain evidence="1">Iper-2018</strain>
    </source>
</reference>
<evidence type="ECO:0000313" key="2">
    <source>
        <dbReference type="Proteomes" id="UP000805193"/>
    </source>
</evidence>
<proteinExistence type="predicted"/>